<evidence type="ECO:0000256" key="4">
    <source>
        <dbReference type="ARBA" id="ARBA00022692"/>
    </source>
</evidence>
<feature type="transmembrane region" description="Helical" evidence="8">
    <location>
        <begin position="329"/>
        <end position="354"/>
    </location>
</feature>
<keyword evidence="2" id="KW-0813">Transport</keyword>
<evidence type="ECO:0000256" key="5">
    <source>
        <dbReference type="ARBA" id="ARBA00022847"/>
    </source>
</evidence>
<dbReference type="Pfam" id="PF07690">
    <property type="entry name" value="MFS_1"/>
    <property type="match status" value="1"/>
</dbReference>
<feature type="transmembrane region" description="Helical" evidence="8">
    <location>
        <begin position="360"/>
        <end position="378"/>
    </location>
</feature>
<evidence type="ECO:0000256" key="7">
    <source>
        <dbReference type="ARBA" id="ARBA00023136"/>
    </source>
</evidence>
<dbReference type="SUPFAM" id="SSF103473">
    <property type="entry name" value="MFS general substrate transporter"/>
    <property type="match status" value="1"/>
</dbReference>
<dbReference type="GO" id="GO:0005886">
    <property type="term" value="C:plasma membrane"/>
    <property type="evidence" value="ECO:0007669"/>
    <property type="project" value="UniProtKB-SubCell"/>
</dbReference>
<feature type="transmembrane region" description="Helical" evidence="8">
    <location>
        <begin position="107"/>
        <end position="129"/>
    </location>
</feature>
<dbReference type="InterPro" id="IPR036259">
    <property type="entry name" value="MFS_trans_sf"/>
</dbReference>
<feature type="transmembrane region" description="Helical" evidence="8">
    <location>
        <begin position="72"/>
        <end position="95"/>
    </location>
</feature>
<comment type="subcellular location">
    <subcellularLocation>
        <location evidence="1">Cell membrane</location>
        <topology evidence="1">Multi-pass membrane protein</topology>
    </subcellularLocation>
</comment>
<dbReference type="GO" id="GO:0015293">
    <property type="term" value="F:symporter activity"/>
    <property type="evidence" value="ECO:0007669"/>
    <property type="project" value="UniProtKB-KW"/>
</dbReference>
<dbReference type="InterPro" id="IPR011701">
    <property type="entry name" value="MFS"/>
</dbReference>
<evidence type="ECO:0000256" key="6">
    <source>
        <dbReference type="ARBA" id="ARBA00022989"/>
    </source>
</evidence>
<keyword evidence="4 8" id="KW-0812">Transmembrane</keyword>
<evidence type="ECO:0000313" key="10">
    <source>
        <dbReference type="Proteomes" id="UP000253934"/>
    </source>
</evidence>
<dbReference type="PANTHER" id="PTHR43528">
    <property type="entry name" value="ALPHA-KETOGLUTARATE PERMEASE"/>
    <property type="match status" value="1"/>
</dbReference>
<feature type="transmembrane region" description="Helical" evidence="8">
    <location>
        <begin position="47"/>
        <end position="65"/>
    </location>
</feature>
<dbReference type="Gene3D" id="1.20.1250.20">
    <property type="entry name" value="MFS general substrate transporter like domains"/>
    <property type="match status" value="2"/>
</dbReference>
<comment type="caution">
    <text evidence="9">The sequence shown here is derived from an EMBL/GenBank/DDBJ whole genome shotgun (WGS) entry which is preliminary data.</text>
</comment>
<proteinExistence type="predicted"/>
<dbReference type="Proteomes" id="UP000253934">
    <property type="component" value="Unassembled WGS sequence"/>
</dbReference>
<keyword evidence="3" id="KW-1003">Cell membrane</keyword>
<name>A0A369KUD6_9BACT</name>
<feature type="transmembrane region" description="Helical" evidence="8">
    <location>
        <begin position="136"/>
        <end position="156"/>
    </location>
</feature>
<feature type="transmembrane region" description="Helical" evidence="8">
    <location>
        <begin position="250"/>
        <end position="269"/>
    </location>
</feature>
<gene>
    <name evidence="9" type="ORF">DCC88_00185</name>
</gene>
<feature type="transmembrane region" description="Helical" evidence="8">
    <location>
        <begin position="299"/>
        <end position="317"/>
    </location>
</feature>
<protein>
    <submittedName>
        <fullName evidence="9">MFS transporter</fullName>
    </submittedName>
</protein>
<organism evidence="9 10">
    <name type="scientific">Spirobacillus cienkowskii</name>
    <dbReference type="NCBI Taxonomy" id="495820"/>
    <lineage>
        <taxon>Bacteria</taxon>
        <taxon>Pseudomonadati</taxon>
        <taxon>Bdellovibrionota</taxon>
        <taxon>Oligoflexia</taxon>
        <taxon>Silvanigrellales</taxon>
        <taxon>Spirobacillus</taxon>
    </lineage>
</organism>
<keyword evidence="10" id="KW-1185">Reference proteome</keyword>
<accession>A0A369KUD6</accession>
<dbReference type="InterPro" id="IPR051084">
    <property type="entry name" value="H+-coupled_symporters"/>
</dbReference>
<reference evidence="9" key="1">
    <citation type="submission" date="2018-04" db="EMBL/GenBank/DDBJ databases">
        <title>Draft genome sequence of the Candidatus Spirobacillus cienkowskii, a pathogen of freshwater Daphnia species, reconstructed from hemolymph metagenomic reads.</title>
        <authorList>
            <person name="Bresciani L."/>
            <person name="Lemos L.N."/>
            <person name="Wale N."/>
            <person name="Lin J.Y."/>
            <person name="Fernandes G.R."/>
            <person name="Duffy M.A."/>
            <person name="Rodrigues J.M."/>
        </authorList>
    </citation>
    <scope>NUCLEOTIDE SEQUENCE [LARGE SCALE GENOMIC DNA]</scope>
    <source>
        <strain evidence="9">Binning01</strain>
    </source>
</reference>
<evidence type="ECO:0000256" key="3">
    <source>
        <dbReference type="ARBA" id="ARBA00022475"/>
    </source>
</evidence>
<evidence type="ECO:0000256" key="8">
    <source>
        <dbReference type="SAM" id="Phobius"/>
    </source>
</evidence>
<evidence type="ECO:0000256" key="2">
    <source>
        <dbReference type="ARBA" id="ARBA00022448"/>
    </source>
</evidence>
<feature type="transmembrane region" description="Helical" evidence="8">
    <location>
        <begin position="12"/>
        <end position="35"/>
    </location>
</feature>
<feature type="transmembrane region" description="Helical" evidence="8">
    <location>
        <begin position="207"/>
        <end position="230"/>
    </location>
</feature>
<evidence type="ECO:0000313" key="9">
    <source>
        <dbReference type="EMBL" id="RDB37378.1"/>
    </source>
</evidence>
<dbReference type="AlphaFoldDB" id="A0A369KUD6"/>
<keyword evidence="5" id="KW-0769">Symport</keyword>
<dbReference type="EMBL" id="QOVW01000001">
    <property type="protein sequence ID" value="RDB37378.1"/>
    <property type="molecule type" value="Genomic_DNA"/>
</dbReference>
<evidence type="ECO:0000256" key="1">
    <source>
        <dbReference type="ARBA" id="ARBA00004651"/>
    </source>
</evidence>
<keyword evidence="7 8" id="KW-0472">Membrane</keyword>
<feature type="transmembrane region" description="Helical" evidence="8">
    <location>
        <begin position="168"/>
        <end position="187"/>
    </location>
</feature>
<sequence length="392" mass="44705">MNRKNFVKSYASSIFISFIEWFEFLIFVYIFLQIFDNSFLSFFQKSGILLSFFARPIGALIFGKLSVKKGRIYSLISTVNLMIISSFLIILATVFMKNIYLCASLAIIARIIQGAAIGAETTTSLLYIFEISKNKATAIAWGGLGSALGMALASYAPTLLSGIESIEIKIYLAYSLSIVISFIALFVRKSLIETKSTNTKVNFNKEYLSLSLNIFKYSFPFVFIVYYVFLIFPDYIQNTYNLTNEVSEKYITYFSIFTGFAPIFIGMIADKYGLDKVLRSSVILSILYIPIFVLVKDPFIHITFISLIMSLFFTVGLTKLFKSNSIDMLYIGFPFLYNLMVAIISSQIVLFFNIGLSHDFIFISSLVFLAILYIKDLYNMIYQFIERKVYVN</sequence>
<feature type="transmembrane region" description="Helical" evidence="8">
    <location>
        <begin position="276"/>
        <end position="293"/>
    </location>
</feature>
<dbReference type="PANTHER" id="PTHR43528:SF1">
    <property type="entry name" value="ALPHA-KETOGLUTARATE PERMEASE"/>
    <property type="match status" value="1"/>
</dbReference>
<keyword evidence="6 8" id="KW-1133">Transmembrane helix</keyword>